<dbReference type="InterPro" id="IPR024791">
    <property type="entry name" value="Cyt_c/ubiquinol_Oxase_su3"/>
</dbReference>
<dbReference type="PANTHER" id="PTHR11403">
    <property type="entry name" value="CYTOCHROME C OXIDASE SUBUNIT III"/>
    <property type="match status" value="1"/>
</dbReference>
<comment type="subcellular location">
    <subcellularLocation>
        <location evidence="1 16">Cell membrane</location>
        <topology evidence="1 16">Multi-pass membrane protein</topology>
    </subcellularLocation>
</comment>
<evidence type="ECO:0000256" key="16">
    <source>
        <dbReference type="RuleBase" id="RU003376"/>
    </source>
</evidence>
<feature type="transmembrane region" description="Helical" evidence="17">
    <location>
        <begin position="170"/>
        <end position="193"/>
    </location>
</feature>
<dbReference type="EMBL" id="LR217710">
    <property type="protein sequence ID" value="VFP81581.1"/>
    <property type="molecule type" value="Genomic_DNA"/>
</dbReference>
<keyword evidence="8" id="KW-0249">Electron transport</keyword>
<evidence type="ECO:0000256" key="10">
    <source>
        <dbReference type="ARBA" id="ARBA00023136"/>
    </source>
</evidence>
<evidence type="ECO:0000313" key="20">
    <source>
        <dbReference type="Proteomes" id="UP000294344"/>
    </source>
</evidence>
<evidence type="ECO:0000256" key="6">
    <source>
        <dbReference type="ARBA" id="ARBA00022475"/>
    </source>
</evidence>
<comment type="function">
    <text evidence="11">Cytochrome bo(3) ubiquinol terminal oxidase is the component of the aerobic respiratory chain of E.coli that predominates when cells are grown at high aeration. Has proton pump activity across the membrane in addition to electron transfer, pumping 2 protons/electron.</text>
</comment>
<dbReference type="GO" id="GO:0005886">
    <property type="term" value="C:plasma membrane"/>
    <property type="evidence" value="ECO:0007669"/>
    <property type="project" value="UniProtKB-SubCell"/>
</dbReference>
<reference evidence="19 20" key="1">
    <citation type="submission" date="2019-02" db="EMBL/GenBank/DDBJ databases">
        <authorList>
            <person name="Manzano-Marin A."/>
            <person name="Manzano-Marin A."/>
        </authorList>
    </citation>
    <scope>NUCLEOTIDE SEQUENCE [LARGE SCALE GENOMIC DNA]</scope>
    <source>
        <strain evidence="19 20">BuCicurvipes</strain>
    </source>
</reference>
<comment type="similarity">
    <text evidence="2 16">Belongs to the cytochrome c oxidase subunit 3 family.</text>
</comment>
<evidence type="ECO:0000256" key="1">
    <source>
        <dbReference type="ARBA" id="ARBA00004651"/>
    </source>
</evidence>
<keyword evidence="6" id="KW-1003">Cell membrane</keyword>
<dbReference type="Proteomes" id="UP000294344">
    <property type="component" value="Chromosome"/>
</dbReference>
<dbReference type="GO" id="GO:0019646">
    <property type="term" value="P:aerobic electron transport chain"/>
    <property type="evidence" value="ECO:0007669"/>
    <property type="project" value="InterPro"/>
</dbReference>
<accession>A0A451D6V9</accession>
<keyword evidence="9 17" id="KW-1133">Transmembrane helix</keyword>
<dbReference type="InterPro" id="IPR013833">
    <property type="entry name" value="Cyt_c_oxidase_su3_a-hlx"/>
</dbReference>
<evidence type="ECO:0000256" key="2">
    <source>
        <dbReference type="ARBA" id="ARBA00010581"/>
    </source>
</evidence>
<protein>
    <recommendedName>
        <fullName evidence="4">Cytochrome bo(3) ubiquinol oxidase subunit 3</fullName>
    </recommendedName>
    <alternativeName>
        <fullName evidence="14">Cytochrome o ubiquinol oxidase subunit 3</fullName>
    </alternativeName>
    <alternativeName>
        <fullName evidence="12">Oxidase bo(3) subunit 3</fullName>
    </alternativeName>
    <alternativeName>
        <fullName evidence="15">Ubiquinol oxidase polypeptide III</fullName>
    </alternativeName>
    <alternativeName>
        <fullName evidence="13">Ubiquinol oxidase subunit 3</fullName>
    </alternativeName>
</protein>
<evidence type="ECO:0000256" key="4">
    <source>
        <dbReference type="ARBA" id="ARBA00014687"/>
    </source>
</evidence>
<evidence type="ECO:0000256" key="15">
    <source>
        <dbReference type="ARBA" id="ARBA00032717"/>
    </source>
</evidence>
<feature type="transmembrane region" description="Helical" evidence="17">
    <location>
        <begin position="21"/>
        <end position="41"/>
    </location>
</feature>
<dbReference type="InterPro" id="IPR000298">
    <property type="entry name" value="Cyt_c_oxidase-like_su3"/>
</dbReference>
<name>A0A451D6V9_9GAMM</name>
<feature type="domain" description="Heme-copper oxidase subunit III family profile" evidence="18">
    <location>
        <begin position="19"/>
        <end position="194"/>
    </location>
</feature>
<evidence type="ECO:0000256" key="13">
    <source>
        <dbReference type="ARBA" id="ARBA00031884"/>
    </source>
</evidence>
<keyword evidence="5" id="KW-0813">Transport</keyword>
<evidence type="ECO:0000256" key="11">
    <source>
        <dbReference type="ARBA" id="ARBA00025694"/>
    </source>
</evidence>
<dbReference type="InterPro" id="IPR035973">
    <property type="entry name" value="Cyt_c_oxidase_su3-like_sf"/>
</dbReference>
<evidence type="ECO:0000313" key="19">
    <source>
        <dbReference type="EMBL" id="VFP81581.1"/>
    </source>
</evidence>
<dbReference type="GO" id="GO:0004129">
    <property type="term" value="F:cytochrome-c oxidase activity"/>
    <property type="evidence" value="ECO:0007669"/>
    <property type="project" value="InterPro"/>
</dbReference>
<evidence type="ECO:0000259" key="18">
    <source>
        <dbReference type="PROSITE" id="PS50253"/>
    </source>
</evidence>
<dbReference type="Pfam" id="PF00510">
    <property type="entry name" value="COX3"/>
    <property type="match status" value="1"/>
</dbReference>
<proteinExistence type="inferred from homology"/>
<evidence type="ECO:0000256" key="17">
    <source>
        <dbReference type="SAM" id="Phobius"/>
    </source>
</evidence>
<dbReference type="SUPFAM" id="SSF81452">
    <property type="entry name" value="Cytochrome c oxidase subunit III-like"/>
    <property type="match status" value="1"/>
</dbReference>
<dbReference type="RefSeq" id="WP_154029340.1">
    <property type="nucleotide sequence ID" value="NZ_LR217710.1"/>
</dbReference>
<dbReference type="PROSITE" id="PS50253">
    <property type="entry name" value="COX3"/>
    <property type="match status" value="1"/>
</dbReference>
<dbReference type="PANTHER" id="PTHR11403:SF2">
    <property type="entry name" value="CYTOCHROME BO(3) UBIQUINOL OXIDASE SUBUNIT 3"/>
    <property type="match status" value="1"/>
</dbReference>
<sequence>MNDKKKHISYSSLENKNVFGMWFYLMSDCIIFSILFIVYIIMLRHGYSNFLKENNLFSPSIVWTETLFLLFSSLSCSFVKYFSKYSYKFCILIFLFITFLLGSCFVGLEFFEFLNLFNKGFYPFSNGYLSSFFVLLGTHGLHVFCGLLWILILFFQIFIFDLIDSVRSSLVCFCLFWHFLDIIWIVLIMCVYFI</sequence>
<evidence type="ECO:0000256" key="3">
    <source>
        <dbReference type="ARBA" id="ARBA00011700"/>
    </source>
</evidence>
<dbReference type="Gene3D" id="1.20.120.80">
    <property type="entry name" value="Cytochrome c oxidase, subunit III, four-helix bundle"/>
    <property type="match status" value="1"/>
</dbReference>
<evidence type="ECO:0000256" key="12">
    <source>
        <dbReference type="ARBA" id="ARBA00030072"/>
    </source>
</evidence>
<dbReference type="AlphaFoldDB" id="A0A451D6V9"/>
<dbReference type="OrthoDB" id="9810850at2"/>
<evidence type="ECO:0000256" key="8">
    <source>
        <dbReference type="ARBA" id="ARBA00022982"/>
    </source>
</evidence>
<evidence type="ECO:0000256" key="14">
    <source>
        <dbReference type="ARBA" id="ARBA00032189"/>
    </source>
</evidence>
<feature type="transmembrane region" description="Helical" evidence="17">
    <location>
        <begin position="61"/>
        <end position="82"/>
    </location>
</feature>
<keyword evidence="10 17" id="KW-0472">Membrane</keyword>
<keyword evidence="7 16" id="KW-0812">Transmembrane</keyword>
<dbReference type="FunFam" id="1.20.120.80:FF:000001">
    <property type="entry name" value="Cytochrome (Ubi)quinol oxidase subunit III"/>
    <property type="match status" value="1"/>
</dbReference>
<evidence type="ECO:0000256" key="7">
    <source>
        <dbReference type="ARBA" id="ARBA00022692"/>
    </source>
</evidence>
<feature type="transmembrane region" description="Helical" evidence="17">
    <location>
        <begin position="89"/>
        <end position="108"/>
    </location>
</feature>
<feature type="transmembrane region" description="Helical" evidence="17">
    <location>
        <begin position="128"/>
        <end position="158"/>
    </location>
</feature>
<evidence type="ECO:0000256" key="9">
    <source>
        <dbReference type="ARBA" id="ARBA00022989"/>
    </source>
</evidence>
<gene>
    <name evidence="19" type="primary">cyoC</name>
    <name evidence="19" type="ORF">BUCICURV3402_301</name>
</gene>
<comment type="subunit">
    <text evidence="3">Heterooctamer of two A chains, two B chains, two C chains and two D chains.</text>
</comment>
<organism evidence="19 20">
    <name type="scientific">Buchnera aphidicola</name>
    <name type="common">Cinara curvipes</name>
    <dbReference type="NCBI Taxonomy" id="2518975"/>
    <lineage>
        <taxon>Bacteria</taxon>
        <taxon>Pseudomonadati</taxon>
        <taxon>Pseudomonadota</taxon>
        <taxon>Gammaproteobacteria</taxon>
        <taxon>Enterobacterales</taxon>
        <taxon>Erwiniaceae</taxon>
        <taxon>Buchnera</taxon>
    </lineage>
</organism>
<evidence type="ECO:0000256" key="5">
    <source>
        <dbReference type="ARBA" id="ARBA00022448"/>
    </source>
</evidence>